<sequence length="193" mass="21641">ITEARDNRNDNFLEGIRRFGYPALNFLQAPHPHLQLRNRFNDEVWPNPPPPRPPSPPLMYPGLGGVPRPVLRNYRNNEDFGEMPFPNHPPAANTEVVIKCPECRQITKVPPEGLPVNYRLQELVAHVAEAPEVSSVTKNDVDKSRLPKCLVCDEVMAKGVYLTCRACIAENEAAGFYICINKLSAATMFNVLP</sequence>
<name>A0A3P7I4G0_STRVU</name>
<accession>A0A3P7I4G0</accession>
<gene>
    <name evidence="1" type="ORF">SVUK_LOCUS3259</name>
</gene>
<evidence type="ECO:0000313" key="1">
    <source>
        <dbReference type="EMBL" id="VDM68261.1"/>
    </source>
</evidence>
<keyword evidence="2" id="KW-1185">Reference proteome</keyword>
<reference evidence="1 2" key="1">
    <citation type="submission" date="2018-11" db="EMBL/GenBank/DDBJ databases">
        <authorList>
            <consortium name="Pathogen Informatics"/>
        </authorList>
    </citation>
    <scope>NUCLEOTIDE SEQUENCE [LARGE SCALE GENOMIC DNA]</scope>
</reference>
<proteinExistence type="predicted"/>
<organism evidence="1 2">
    <name type="scientific">Strongylus vulgaris</name>
    <name type="common">Blood worm</name>
    <dbReference type="NCBI Taxonomy" id="40348"/>
    <lineage>
        <taxon>Eukaryota</taxon>
        <taxon>Metazoa</taxon>
        <taxon>Ecdysozoa</taxon>
        <taxon>Nematoda</taxon>
        <taxon>Chromadorea</taxon>
        <taxon>Rhabditida</taxon>
        <taxon>Rhabditina</taxon>
        <taxon>Rhabditomorpha</taxon>
        <taxon>Strongyloidea</taxon>
        <taxon>Strongylidae</taxon>
        <taxon>Strongylus</taxon>
    </lineage>
</organism>
<protein>
    <submittedName>
        <fullName evidence="1">Uncharacterized protein</fullName>
    </submittedName>
</protein>
<dbReference type="OrthoDB" id="5875349at2759"/>
<dbReference type="AlphaFoldDB" id="A0A3P7I4G0"/>
<feature type="non-terminal residue" evidence="1">
    <location>
        <position position="1"/>
    </location>
</feature>
<dbReference type="Proteomes" id="UP000270094">
    <property type="component" value="Unassembled WGS sequence"/>
</dbReference>
<dbReference type="EMBL" id="UYYB01008242">
    <property type="protein sequence ID" value="VDM68261.1"/>
    <property type="molecule type" value="Genomic_DNA"/>
</dbReference>
<evidence type="ECO:0000313" key="2">
    <source>
        <dbReference type="Proteomes" id="UP000270094"/>
    </source>
</evidence>